<sequence length="122" mass="13277">HFAGGRRRRRADARGRLRELWGKVVPCQTSCPRRLPGGCLLRLRFAVCTSDTLRPGAGSADSLVLPDLAWRSSDRHGGAAVDRSALRPGWCNGLQVFGLLGWAFWPQEALLRCGGDLPGLLS</sequence>
<name>A0A813J5Q4_POLGL</name>
<dbReference type="AlphaFoldDB" id="A0A813J5Q4"/>
<evidence type="ECO:0000313" key="1">
    <source>
        <dbReference type="EMBL" id="CAE8666929.1"/>
    </source>
</evidence>
<organism evidence="1 2">
    <name type="scientific">Polarella glacialis</name>
    <name type="common">Dinoflagellate</name>
    <dbReference type="NCBI Taxonomy" id="89957"/>
    <lineage>
        <taxon>Eukaryota</taxon>
        <taxon>Sar</taxon>
        <taxon>Alveolata</taxon>
        <taxon>Dinophyceae</taxon>
        <taxon>Suessiales</taxon>
        <taxon>Suessiaceae</taxon>
        <taxon>Polarella</taxon>
    </lineage>
</organism>
<accession>A0A813J5Q4</accession>
<feature type="non-terminal residue" evidence="1">
    <location>
        <position position="122"/>
    </location>
</feature>
<protein>
    <submittedName>
        <fullName evidence="1">Uncharacterized protein</fullName>
    </submittedName>
</protein>
<comment type="caution">
    <text evidence="1">The sequence shown here is derived from an EMBL/GenBank/DDBJ whole genome shotgun (WGS) entry which is preliminary data.</text>
</comment>
<proteinExistence type="predicted"/>
<reference evidence="1" key="1">
    <citation type="submission" date="2021-02" db="EMBL/GenBank/DDBJ databases">
        <authorList>
            <person name="Dougan E. K."/>
            <person name="Rhodes N."/>
            <person name="Thang M."/>
            <person name="Chan C."/>
        </authorList>
    </citation>
    <scope>NUCLEOTIDE SEQUENCE</scope>
</reference>
<dbReference type="EMBL" id="CAJNNW010020806">
    <property type="protein sequence ID" value="CAE8666929.1"/>
    <property type="molecule type" value="Genomic_DNA"/>
</dbReference>
<dbReference type="Proteomes" id="UP000626109">
    <property type="component" value="Unassembled WGS sequence"/>
</dbReference>
<feature type="non-terminal residue" evidence="1">
    <location>
        <position position="1"/>
    </location>
</feature>
<evidence type="ECO:0000313" key="2">
    <source>
        <dbReference type="Proteomes" id="UP000626109"/>
    </source>
</evidence>
<gene>
    <name evidence="1" type="ORF">PGLA2088_LOCUS16432</name>
</gene>